<dbReference type="InterPro" id="IPR017853">
    <property type="entry name" value="GH"/>
</dbReference>
<feature type="domain" description="GH84" evidence="8">
    <location>
        <begin position="1"/>
        <end position="264"/>
    </location>
</feature>
<dbReference type="AlphaFoldDB" id="A0AA88Y565"/>
<evidence type="ECO:0000313" key="10">
    <source>
        <dbReference type="Proteomes" id="UP001186944"/>
    </source>
</evidence>
<evidence type="ECO:0000256" key="5">
    <source>
        <dbReference type="ARBA" id="ARBA00052136"/>
    </source>
</evidence>
<dbReference type="FunFam" id="3.20.20.80:FF:000009">
    <property type="entry name" value="O-GlcNAcase BT_4395"/>
    <property type="match status" value="1"/>
</dbReference>
<accession>A0AA88Y565</accession>
<evidence type="ECO:0000259" key="8">
    <source>
        <dbReference type="PROSITE" id="PS52009"/>
    </source>
</evidence>
<keyword evidence="10" id="KW-1185">Reference proteome</keyword>
<dbReference type="Gene3D" id="3.20.20.80">
    <property type="entry name" value="Glycosidases"/>
    <property type="match status" value="1"/>
</dbReference>
<comment type="caution">
    <text evidence="9">The sequence shown here is derived from an EMBL/GenBank/DDBJ whole genome shotgun (WGS) entry which is preliminary data.</text>
</comment>
<protein>
    <recommendedName>
        <fullName evidence="6">protein O-GlcNAcase</fullName>
        <ecNumber evidence="6">3.2.1.169</ecNumber>
    </recommendedName>
    <alternativeName>
        <fullName evidence="3">Beta-N-acetylhexosaminidase</fullName>
    </alternativeName>
    <alternativeName>
        <fullName evidence="7">Beta-hexosaminidase</fullName>
    </alternativeName>
</protein>
<dbReference type="EMBL" id="VSWD01000008">
    <property type="protein sequence ID" value="KAK3094526.1"/>
    <property type="molecule type" value="Genomic_DNA"/>
</dbReference>
<name>A0AA88Y565_PINIB</name>
<evidence type="ECO:0000256" key="4">
    <source>
        <dbReference type="ARBA" id="ARBA00050933"/>
    </source>
</evidence>
<dbReference type="InterPro" id="IPR016181">
    <property type="entry name" value="Acyl_CoA_acyltransferase"/>
</dbReference>
<dbReference type="SUPFAM" id="SSF55729">
    <property type="entry name" value="Acyl-CoA N-acyltransferases (Nat)"/>
    <property type="match status" value="1"/>
</dbReference>
<dbReference type="Pfam" id="PF07555">
    <property type="entry name" value="NAGidase"/>
    <property type="match status" value="1"/>
</dbReference>
<sequence>MINFALNVNYSFRLKKMGLSTYMYAPKDDCKHRAFWRDLYSVEEAESLAALIEAAKEQNVEFVYALSPGLDITFSNAKDVQFLKRKFEQVSTFGCTAFALLFDDIEPELSETDRSMFQSFGAAQVSVTNEVYQHLGQPHFFFCPTEYCSSRAVPNLSTSDYLNTLGAKLLSDIDILWTGQKVISKKITVQHLQDVTAVLQRPPVIWDNIHANDYDPRRLFLGPFDGRSPEVIPYLRGVLTNPNCEFESNFIALHTLGQWSQSNLTGVKKDILEDFPAKLDTRYQPRVALRTALTDWIIEVKTNRLAPKVIAPVAAVPNIPTVEQANNINPLPQEAPLTLPPFVQPPVMTMNSLAPVDSPILSESDTDSTPDLEPMEYVPCGTSENVTSTLKKNLSSDSLMQVEIMSDNNMTNDKADSDVGMTSSTQEEIEIDDLHLLVEFFYTPFEHGVANVQMLNDLHWLRSNAHLMSKRNKCNPLEVEEWLEKAKKFTDTVERIGNLIRKIHVLPNTALTLELFPYLWDLQGVLQNCSAYVQWLVDDLPPQFQLLPQILPLHFKFYFQGNMRSAITTGRLYSNFLLQILELIIRLLPSEGAHDLFMMRPPEIVLKRLYQYRPYRPSDEPSVYSVCLKTCDDSMDGTEVFPELPQLIGDRIIGGLVTLSPEYCFVVEDDEGVCGYVVAALDSKDLLNKAELSWVPAMCEKYPKPNKEDLTPSDEVIMSFHNKQREVPESVLQRYPSIVRVDFIPPRVEDYSVPKRLLACALTALKTRGSIGVHVEMNVGDKCMIDHYQRMGFLPIATDSTCDDVVYLGRLI</sequence>
<dbReference type="PANTHER" id="PTHR13170">
    <property type="entry name" value="O-GLCNACASE"/>
    <property type="match status" value="1"/>
</dbReference>
<dbReference type="Gene3D" id="1.20.58.240">
    <property type="entry name" value="STAT, domain 1"/>
    <property type="match status" value="1"/>
</dbReference>
<dbReference type="SUPFAM" id="SSF51445">
    <property type="entry name" value="(Trans)glycosidases"/>
    <property type="match status" value="1"/>
</dbReference>
<comment type="catalytic activity">
    <reaction evidence="5">
        <text>3-O-(N-acetyl-beta-D-glucosaminyl)-L-threonyl-[protein] + H2O = L-threonyl-[protein] + N-acetyl-D-glucosamine</text>
        <dbReference type="Rhea" id="RHEA:48892"/>
        <dbReference type="Rhea" id="RHEA-COMP:11060"/>
        <dbReference type="Rhea" id="RHEA-COMP:12252"/>
        <dbReference type="ChEBI" id="CHEBI:15377"/>
        <dbReference type="ChEBI" id="CHEBI:30013"/>
        <dbReference type="ChEBI" id="CHEBI:90840"/>
        <dbReference type="ChEBI" id="CHEBI:506227"/>
        <dbReference type="EC" id="3.2.1.169"/>
    </reaction>
</comment>
<evidence type="ECO:0000256" key="3">
    <source>
        <dbReference type="ARBA" id="ARBA00030512"/>
    </source>
</evidence>
<dbReference type="EC" id="3.2.1.169" evidence="6"/>
<dbReference type="Gene3D" id="3.40.630.30">
    <property type="match status" value="1"/>
</dbReference>
<evidence type="ECO:0000256" key="2">
    <source>
        <dbReference type="ARBA" id="ARBA00023295"/>
    </source>
</evidence>
<dbReference type="InterPro" id="IPR051822">
    <property type="entry name" value="Glycosyl_Hydrolase_84"/>
</dbReference>
<keyword evidence="1" id="KW-0378">Hydrolase</keyword>
<evidence type="ECO:0000256" key="7">
    <source>
        <dbReference type="ARBA" id="ARBA00076634"/>
    </source>
</evidence>
<evidence type="ECO:0000256" key="6">
    <source>
        <dbReference type="ARBA" id="ARBA00066938"/>
    </source>
</evidence>
<gene>
    <name evidence="9" type="ORF">FSP39_002884</name>
</gene>
<dbReference type="Proteomes" id="UP001186944">
    <property type="component" value="Unassembled WGS sequence"/>
</dbReference>
<dbReference type="InterPro" id="IPR011496">
    <property type="entry name" value="O-GlcNAcase_cat"/>
</dbReference>
<evidence type="ECO:0000313" key="9">
    <source>
        <dbReference type="EMBL" id="KAK3094526.1"/>
    </source>
</evidence>
<dbReference type="PROSITE" id="PS52009">
    <property type="entry name" value="GH84"/>
    <property type="match status" value="1"/>
</dbReference>
<reference evidence="9" key="1">
    <citation type="submission" date="2019-08" db="EMBL/GenBank/DDBJ databases">
        <title>The improved chromosome-level genome for the pearl oyster Pinctada fucata martensii using PacBio sequencing and Hi-C.</title>
        <authorList>
            <person name="Zheng Z."/>
        </authorList>
    </citation>
    <scope>NUCLEOTIDE SEQUENCE</scope>
    <source>
        <strain evidence="9">ZZ-2019</strain>
        <tissue evidence="9">Adductor muscle</tissue>
    </source>
</reference>
<dbReference type="GO" id="GO:0102571">
    <property type="term" value="F:[protein]-3-O-(N-acetyl-D-glucosaminyl)-L-serine/L-threonine O-N-acetyl-alpha-D-glucosaminase activity"/>
    <property type="evidence" value="ECO:0007669"/>
    <property type="project" value="UniProtKB-EC"/>
</dbReference>
<dbReference type="PANTHER" id="PTHR13170:SF16">
    <property type="entry name" value="PROTEIN O-GLCNACASE"/>
    <property type="match status" value="1"/>
</dbReference>
<organism evidence="9 10">
    <name type="scientific">Pinctada imbricata</name>
    <name type="common">Atlantic pearl-oyster</name>
    <name type="synonym">Pinctada martensii</name>
    <dbReference type="NCBI Taxonomy" id="66713"/>
    <lineage>
        <taxon>Eukaryota</taxon>
        <taxon>Metazoa</taxon>
        <taxon>Spiralia</taxon>
        <taxon>Lophotrochozoa</taxon>
        <taxon>Mollusca</taxon>
        <taxon>Bivalvia</taxon>
        <taxon>Autobranchia</taxon>
        <taxon>Pteriomorphia</taxon>
        <taxon>Pterioida</taxon>
        <taxon>Pterioidea</taxon>
        <taxon>Pteriidae</taxon>
        <taxon>Pinctada</taxon>
    </lineage>
</organism>
<dbReference type="GO" id="GO:0009100">
    <property type="term" value="P:glycoprotein metabolic process"/>
    <property type="evidence" value="ECO:0007669"/>
    <property type="project" value="TreeGrafter"/>
</dbReference>
<keyword evidence="2" id="KW-0326">Glycosidase</keyword>
<evidence type="ECO:0000256" key="1">
    <source>
        <dbReference type="ARBA" id="ARBA00022801"/>
    </source>
</evidence>
<dbReference type="GO" id="GO:0016231">
    <property type="term" value="F:beta-N-acetylglucosaminidase activity"/>
    <property type="evidence" value="ECO:0007669"/>
    <property type="project" value="TreeGrafter"/>
</dbReference>
<comment type="catalytic activity">
    <reaction evidence="4">
        <text>3-O-(N-acetyl-beta-D-glucosaminyl)-L-seryl-[protein] + H2O = N-acetyl-D-glucosamine + L-seryl-[protein]</text>
        <dbReference type="Rhea" id="RHEA:48876"/>
        <dbReference type="Rhea" id="RHEA-COMP:9863"/>
        <dbReference type="Rhea" id="RHEA-COMP:12251"/>
        <dbReference type="ChEBI" id="CHEBI:15377"/>
        <dbReference type="ChEBI" id="CHEBI:29999"/>
        <dbReference type="ChEBI" id="CHEBI:90838"/>
        <dbReference type="ChEBI" id="CHEBI:506227"/>
        <dbReference type="EC" id="3.2.1.169"/>
    </reaction>
</comment>
<proteinExistence type="predicted"/>